<evidence type="ECO:0000313" key="3">
    <source>
        <dbReference type="Proteomes" id="UP000186406"/>
    </source>
</evidence>
<keyword evidence="1" id="KW-0472">Membrane</keyword>
<sequence>MMSLPFFAQAAALLCVWAGRRNAAFALLVLSLIVTLVLFRLHATDPLAIVL</sequence>
<protein>
    <submittedName>
        <fullName evidence="2">Uncharacterized protein</fullName>
    </submittedName>
</protein>
<dbReference type="EMBL" id="FRXO01000002">
    <property type="protein sequence ID" value="SHO63619.1"/>
    <property type="molecule type" value="Genomic_DNA"/>
</dbReference>
<dbReference type="Proteomes" id="UP000186406">
    <property type="component" value="Unassembled WGS sequence"/>
</dbReference>
<keyword evidence="3" id="KW-1185">Reference proteome</keyword>
<dbReference type="InterPro" id="IPR046035">
    <property type="entry name" value="DUF5993"/>
</dbReference>
<dbReference type="RefSeq" id="WP_175563639.1">
    <property type="nucleotide sequence ID" value="NZ_FRXO01000002.1"/>
</dbReference>
<reference evidence="2 3" key="1">
    <citation type="submission" date="2016-12" db="EMBL/GenBank/DDBJ databases">
        <authorList>
            <person name="Song W.-J."/>
            <person name="Kurnit D.M."/>
        </authorList>
    </citation>
    <scope>NUCLEOTIDE SEQUENCE [LARGE SCALE GENOMIC DNA]</scope>
    <source>
        <strain evidence="2 3">DSM 19599</strain>
    </source>
</reference>
<accession>A0A1M7ZFM7</accession>
<keyword evidence="1" id="KW-1133">Transmembrane helix</keyword>
<proteinExistence type="predicted"/>
<keyword evidence="1" id="KW-0812">Transmembrane</keyword>
<dbReference type="Pfam" id="PF19455">
    <property type="entry name" value="DUF5993"/>
    <property type="match status" value="1"/>
</dbReference>
<gene>
    <name evidence="2" type="ORF">SAMN02745172_01485</name>
</gene>
<feature type="transmembrane region" description="Helical" evidence="1">
    <location>
        <begin position="28"/>
        <end position="50"/>
    </location>
</feature>
<dbReference type="AlphaFoldDB" id="A0A1M7ZFM7"/>
<name>A0A1M7ZFM7_9HYPH</name>
<evidence type="ECO:0000256" key="1">
    <source>
        <dbReference type="SAM" id="Phobius"/>
    </source>
</evidence>
<evidence type="ECO:0000313" key="2">
    <source>
        <dbReference type="EMBL" id="SHO63619.1"/>
    </source>
</evidence>
<organism evidence="2 3">
    <name type="scientific">Pseudoxanthobacter soli DSM 19599</name>
    <dbReference type="NCBI Taxonomy" id="1123029"/>
    <lineage>
        <taxon>Bacteria</taxon>
        <taxon>Pseudomonadati</taxon>
        <taxon>Pseudomonadota</taxon>
        <taxon>Alphaproteobacteria</taxon>
        <taxon>Hyphomicrobiales</taxon>
        <taxon>Segnochrobactraceae</taxon>
        <taxon>Pseudoxanthobacter</taxon>
    </lineage>
</organism>
<dbReference type="STRING" id="1123029.SAMN02745172_01485"/>